<dbReference type="AlphaFoldDB" id="A0A6P8XNG9"/>
<dbReference type="OrthoDB" id="7920838at2759"/>
<organism evidence="2 3">
    <name type="scientific">Drosophila albomicans</name>
    <name type="common">Fruit fly</name>
    <dbReference type="NCBI Taxonomy" id="7291"/>
    <lineage>
        <taxon>Eukaryota</taxon>
        <taxon>Metazoa</taxon>
        <taxon>Ecdysozoa</taxon>
        <taxon>Arthropoda</taxon>
        <taxon>Hexapoda</taxon>
        <taxon>Insecta</taxon>
        <taxon>Pterygota</taxon>
        <taxon>Neoptera</taxon>
        <taxon>Endopterygota</taxon>
        <taxon>Diptera</taxon>
        <taxon>Brachycera</taxon>
        <taxon>Muscomorpha</taxon>
        <taxon>Ephydroidea</taxon>
        <taxon>Drosophilidae</taxon>
        <taxon>Drosophila</taxon>
    </lineage>
</organism>
<dbReference type="Proteomes" id="UP000515160">
    <property type="component" value="Chromosome 2R"/>
</dbReference>
<dbReference type="RefSeq" id="XP_034114593.1">
    <property type="nucleotide sequence ID" value="XM_034258702.2"/>
</dbReference>
<evidence type="ECO:0000313" key="3">
    <source>
        <dbReference type="RefSeq" id="XP_034114593.1"/>
    </source>
</evidence>
<keyword evidence="2" id="KW-1185">Reference proteome</keyword>
<dbReference type="CTD" id="43038"/>
<accession>A0A6P8XNG9</accession>
<feature type="compositionally biased region" description="Low complexity" evidence="1">
    <location>
        <begin position="92"/>
        <end position="105"/>
    </location>
</feature>
<gene>
    <name evidence="3" type="primary">LOC117574758</name>
</gene>
<sequence length="431" mass="49699">MNSNVQNSDEQQLDYNMQLMNNELCLLIDATDPMAASRNSECANGASLNVLKVLNKKFDDLMLDEDAPQFEFHGYGCTQTKDVLKRREHKAGGSSAKNKSKPNNNTETVLVSHQKQMQLQKENLYNQNECNIEKRKHIEKSNEDSLVIGLMSLFKSLHYLIWSDFPSHQLNSVPSCFMFDTPMKCTLPKGFNVRHHVQVLCTKLERFLERLQRALETNRNLDLNKYTDCNAHLGEAFHGLRALQQFTTVELRQRSWQFINDAGIRNGRELQMLLSALVNRLKTAHIYVHTFNWEMDLEHRYSAAMTARHSATISKSLSIANNEYEAAKPLQLSREECFIAERYQLYHGIMAFKKHKEFLTALVHNPENYFPPEIIALCEPRKHLDPDFGEQIEATGSYENLVFAADILELPPSSPPRITRRRHAPYQNRGS</sequence>
<name>A0A6P8XNG9_DROAB</name>
<proteinExistence type="predicted"/>
<evidence type="ECO:0000313" key="2">
    <source>
        <dbReference type="Proteomes" id="UP000515160"/>
    </source>
</evidence>
<feature type="region of interest" description="Disordered" evidence="1">
    <location>
        <begin position="86"/>
        <end position="105"/>
    </location>
</feature>
<protein>
    <submittedName>
        <fullName evidence="3">Protein bag-of-marbles</fullName>
    </submittedName>
</protein>
<reference evidence="3" key="1">
    <citation type="submission" date="2025-08" db="UniProtKB">
        <authorList>
            <consortium name="RefSeq"/>
        </authorList>
    </citation>
    <scope>IDENTIFICATION</scope>
    <source>
        <strain evidence="3">15112-1751.03</strain>
        <tissue evidence="3">Whole Adult</tissue>
    </source>
</reference>
<evidence type="ECO:0000256" key="1">
    <source>
        <dbReference type="SAM" id="MobiDB-lite"/>
    </source>
</evidence>
<dbReference type="GeneID" id="117574758"/>